<organism evidence="2 3">
    <name type="scientific">Marinimicrococcus flavescens</name>
    <dbReference type="NCBI Taxonomy" id="3031815"/>
    <lineage>
        <taxon>Bacteria</taxon>
        <taxon>Pseudomonadati</taxon>
        <taxon>Pseudomonadota</taxon>
        <taxon>Alphaproteobacteria</taxon>
        <taxon>Geminicoccales</taxon>
        <taxon>Geminicoccaceae</taxon>
        <taxon>Marinimicrococcus</taxon>
    </lineage>
</organism>
<reference evidence="2 3" key="1">
    <citation type="submission" date="2023-03" db="EMBL/GenBank/DDBJ databases">
        <title>YIM 152171 draft genome.</title>
        <authorList>
            <person name="Yang Z."/>
        </authorList>
    </citation>
    <scope>NUCLEOTIDE SEQUENCE [LARGE SCALE GENOMIC DNA]</scope>
    <source>
        <strain evidence="2 3">YIM 152171</strain>
    </source>
</reference>
<evidence type="ECO:0000313" key="2">
    <source>
        <dbReference type="EMBL" id="MDF1585775.1"/>
    </source>
</evidence>
<dbReference type="RefSeq" id="WP_327788191.1">
    <property type="nucleotide sequence ID" value="NZ_JARGEQ010000040.1"/>
</dbReference>
<sequence>MNDRISILNLLGHSPPPCFREPGGLAPARMISFAESLPSGPAPFTDFGARHGMATLPTGRNGPH</sequence>
<gene>
    <name evidence="2" type="ORF">PZ740_05170</name>
</gene>
<proteinExistence type="predicted"/>
<evidence type="ECO:0000256" key="1">
    <source>
        <dbReference type="SAM" id="MobiDB-lite"/>
    </source>
</evidence>
<dbReference type="EMBL" id="JARGEQ010000040">
    <property type="protein sequence ID" value="MDF1585775.1"/>
    <property type="molecule type" value="Genomic_DNA"/>
</dbReference>
<protein>
    <submittedName>
        <fullName evidence="2">Uncharacterized protein</fullName>
    </submittedName>
</protein>
<evidence type="ECO:0000313" key="3">
    <source>
        <dbReference type="Proteomes" id="UP001301140"/>
    </source>
</evidence>
<dbReference type="AlphaFoldDB" id="A0AAP3UYK6"/>
<feature type="region of interest" description="Disordered" evidence="1">
    <location>
        <begin position="42"/>
        <end position="64"/>
    </location>
</feature>
<comment type="caution">
    <text evidence="2">The sequence shown here is derived from an EMBL/GenBank/DDBJ whole genome shotgun (WGS) entry which is preliminary data.</text>
</comment>
<keyword evidence="3" id="KW-1185">Reference proteome</keyword>
<name>A0AAP3UYK6_9PROT</name>
<dbReference type="Proteomes" id="UP001301140">
    <property type="component" value="Unassembled WGS sequence"/>
</dbReference>
<accession>A0AAP3UYK6</accession>